<reference evidence="8 9" key="1">
    <citation type="submission" date="2016-11" db="EMBL/GenBank/DDBJ databases">
        <authorList>
            <person name="Jaros S."/>
            <person name="Januszkiewicz K."/>
            <person name="Wedrychowicz H."/>
        </authorList>
    </citation>
    <scope>NUCLEOTIDE SEQUENCE [LARGE SCALE GENOMIC DNA]</scope>
    <source>
        <strain evidence="8 9">DSM 17477</strain>
    </source>
</reference>
<keyword evidence="2" id="KW-0813">Transport</keyword>
<proteinExistence type="predicted"/>
<feature type="transmembrane region" description="Helical" evidence="7">
    <location>
        <begin position="31"/>
        <end position="53"/>
    </location>
</feature>
<feature type="transmembrane region" description="Helical" evidence="7">
    <location>
        <begin position="74"/>
        <end position="98"/>
    </location>
</feature>
<organism evidence="8 9">
    <name type="scientific">Dethiosulfatibacter aminovorans DSM 17477</name>
    <dbReference type="NCBI Taxonomy" id="1121476"/>
    <lineage>
        <taxon>Bacteria</taxon>
        <taxon>Bacillati</taxon>
        <taxon>Bacillota</taxon>
        <taxon>Tissierellia</taxon>
        <taxon>Dethiosulfatibacter</taxon>
    </lineage>
</organism>
<keyword evidence="9" id="KW-1185">Reference proteome</keyword>
<gene>
    <name evidence="8" type="ORF">SAMN02745751_02687</name>
</gene>
<dbReference type="SUPFAM" id="SSF103473">
    <property type="entry name" value="MFS general substrate transporter"/>
    <property type="match status" value="1"/>
</dbReference>
<dbReference type="Gene3D" id="1.20.1250.20">
    <property type="entry name" value="MFS general substrate transporter like domains"/>
    <property type="match status" value="1"/>
</dbReference>
<feature type="transmembrane region" description="Helical" evidence="7">
    <location>
        <begin position="110"/>
        <end position="126"/>
    </location>
</feature>
<dbReference type="InterPro" id="IPR011701">
    <property type="entry name" value="MFS"/>
</dbReference>
<evidence type="ECO:0000256" key="6">
    <source>
        <dbReference type="ARBA" id="ARBA00023136"/>
    </source>
</evidence>
<keyword evidence="5 7" id="KW-1133">Transmembrane helix</keyword>
<evidence type="ECO:0000256" key="3">
    <source>
        <dbReference type="ARBA" id="ARBA00022475"/>
    </source>
</evidence>
<protein>
    <submittedName>
        <fullName evidence="8">Major Facilitator Superfamily protein</fullName>
    </submittedName>
</protein>
<evidence type="ECO:0000256" key="1">
    <source>
        <dbReference type="ARBA" id="ARBA00004651"/>
    </source>
</evidence>
<evidence type="ECO:0000256" key="7">
    <source>
        <dbReference type="SAM" id="Phobius"/>
    </source>
</evidence>
<evidence type="ECO:0000256" key="5">
    <source>
        <dbReference type="ARBA" id="ARBA00022989"/>
    </source>
</evidence>
<feature type="transmembrane region" description="Helical" evidence="7">
    <location>
        <begin position="194"/>
        <end position="217"/>
    </location>
</feature>
<evidence type="ECO:0000256" key="2">
    <source>
        <dbReference type="ARBA" id="ARBA00022448"/>
    </source>
</evidence>
<evidence type="ECO:0000313" key="8">
    <source>
        <dbReference type="EMBL" id="SHJ48717.1"/>
    </source>
</evidence>
<keyword evidence="4 7" id="KW-0812">Transmembrane</keyword>
<accession>A0A1M6JPP6</accession>
<sequence>MSIVGISFGLAGTAGFIGATLLNKVLSVSQIFLSCSIFTVFTGLYIAIFIREYSIKNIEKKVKLKAGMLTKDMIKLMSGGFFIYYSMVSVFMIVPQIIDRTVGIGEMWKFFIPGIILGIFSMRISAKLADRGHEKKIVRVSFLVLVISLCCLLADRLYLVEIGLTSYFIGYMCLVSLFPATVTKFSPQNSAGTVAGVFNTVQFMGSFSGGLLTGVLWGISKNTAVYGLIALCVITTLIVNTVQSYSPEHNNIKNEIGVI</sequence>
<dbReference type="PANTHER" id="PTHR23517">
    <property type="entry name" value="RESISTANCE PROTEIN MDTM, PUTATIVE-RELATED-RELATED"/>
    <property type="match status" value="1"/>
</dbReference>
<dbReference type="Pfam" id="PF07690">
    <property type="entry name" value="MFS_1"/>
    <property type="match status" value="1"/>
</dbReference>
<dbReference type="GO" id="GO:0005886">
    <property type="term" value="C:plasma membrane"/>
    <property type="evidence" value="ECO:0007669"/>
    <property type="project" value="UniProtKB-SubCell"/>
</dbReference>
<dbReference type="PANTHER" id="PTHR23517:SF2">
    <property type="entry name" value="MULTIDRUG RESISTANCE PROTEIN MDTH"/>
    <property type="match status" value="1"/>
</dbReference>
<dbReference type="Proteomes" id="UP000184052">
    <property type="component" value="Unassembled WGS sequence"/>
</dbReference>
<dbReference type="EMBL" id="FQZL01000022">
    <property type="protein sequence ID" value="SHJ48717.1"/>
    <property type="molecule type" value="Genomic_DNA"/>
</dbReference>
<dbReference type="OrthoDB" id="9607at2"/>
<keyword evidence="3" id="KW-1003">Cell membrane</keyword>
<dbReference type="AlphaFoldDB" id="A0A1M6JPP6"/>
<name>A0A1M6JPP6_9FIRM</name>
<feature type="transmembrane region" description="Helical" evidence="7">
    <location>
        <begin position="138"/>
        <end position="158"/>
    </location>
</feature>
<comment type="subcellular location">
    <subcellularLocation>
        <location evidence="1">Cell membrane</location>
        <topology evidence="1">Multi-pass membrane protein</topology>
    </subcellularLocation>
</comment>
<dbReference type="InterPro" id="IPR050171">
    <property type="entry name" value="MFS_Transporters"/>
</dbReference>
<dbReference type="STRING" id="1121476.SAMN02745751_02687"/>
<dbReference type="GO" id="GO:0022857">
    <property type="term" value="F:transmembrane transporter activity"/>
    <property type="evidence" value="ECO:0007669"/>
    <property type="project" value="InterPro"/>
</dbReference>
<feature type="transmembrane region" description="Helical" evidence="7">
    <location>
        <begin position="164"/>
        <end position="182"/>
    </location>
</feature>
<evidence type="ECO:0000256" key="4">
    <source>
        <dbReference type="ARBA" id="ARBA00022692"/>
    </source>
</evidence>
<evidence type="ECO:0000313" key="9">
    <source>
        <dbReference type="Proteomes" id="UP000184052"/>
    </source>
</evidence>
<dbReference type="InterPro" id="IPR036259">
    <property type="entry name" value="MFS_trans_sf"/>
</dbReference>
<keyword evidence="6 7" id="KW-0472">Membrane</keyword>
<feature type="transmembrane region" description="Helical" evidence="7">
    <location>
        <begin position="223"/>
        <end position="242"/>
    </location>
</feature>